<dbReference type="CDD" id="cd06464">
    <property type="entry name" value="ACD_sHsps-like"/>
    <property type="match status" value="1"/>
</dbReference>
<comment type="similarity">
    <text evidence="2 3">Belongs to the small heat shock protein (HSP20) family.</text>
</comment>
<reference evidence="5 6" key="1">
    <citation type="submission" date="2016-08" db="EMBL/GenBank/DDBJ databases">
        <title>A Parts List for Fungal Cellulosomes Revealed by Comparative Genomics.</title>
        <authorList>
            <consortium name="DOE Joint Genome Institute"/>
            <person name="Haitjema C.H."/>
            <person name="Gilmore S.P."/>
            <person name="Henske J.K."/>
            <person name="Solomon K.V."/>
            <person name="De Groot R."/>
            <person name="Kuo A."/>
            <person name="Mondo S.J."/>
            <person name="Salamov A.A."/>
            <person name="Labutti K."/>
            <person name="Zhao Z."/>
            <person name="Chiniquy J."/>
            <person name="Barry K."/>
            <person name="Brewer H.M."/>
            <person name="Purvine S.O."/>
            <person name="Wright A.T."/>
            <person name="Boxma B."/>
            <person name="Van Alen T."/>
            <person name="Hackstein J.H."/>
            <person name="Baker S.E."/>
            <person name="Grigoriev I.V."/>
            <person name="O'Malley M.A."/>
        </authorList>
    </citation>
    <scope>NUCLEOTIDE SEQUENCE [LARGE SCALE GENOMIC DNA]</scope>
    <source>
        <strain evidence="5 6">S4</strain>
    </source>
</reference>
<name>A0A1Y1X267_9FUNG</name>
<dbReference type="Gene3D" id="2.60.40.790">
    <property type="match status" value="1"/>
</dbReference>
<dbReference type="PANTHER" id="PTHR11527">
    <property type="entry name" value="HEAT-SHOCK PROTEIN 20 FAMILY MEMBER"/>
    <property type="match status" value="1"/>
</dbReference>
<evidence type="ECO:0000313" key="6">
    <source>
        <dbReference type="Proteomes" id="UP000193944"/>
    </source>
</evidence>
<dbReference type="InterPro" id="IPR002068">
    <property type="entry name" value="A-crystallin/Hsp20_dom"/>
</dbReference>
<reference evidence="5 6" key="2">
    <citation type="submission" date="2016-08" db="EMBL/GenBank/DDBJ databases">
        <title>Pervasive Adenine N6-methylation of Active Genes in Fungi.</title>
        <authorList>
            <consortium name="DOE Joint Genome Institute"/>
            <person name="Mondo S.J."/>
            <person name="Dannebaum R.O."/>
            <person name="Kuo R.C."/>
            <person name="Labutti K."/>
            <person name="Haridas S."/>
            <person name="Kuo A."/>
            <person name="Salamov A."/>
            <person name="Ahrendt S.R."/>
            <person name="Lipzen A."/>
            <person name="Sullivan W."/>
            <person name="Andreopoulos W.B."/>
            <person name="Clum A."/>
            <person name="Lindquist E."/>
            <person name="Daum C."/>
            <person name="Ramamoorthy G.K."/>
            <person name="Gryganskyi A."/>
            <person name="Culley D."/>
            <person name="Magnuson J.K."/>
            <person name="James T.Y."/>
            <person name="O'Malley M.A."/>
            <person name="Stajich J.E."/>
            <person name="Spatafora J.W."/>
            <person name="Visel A."/>
            <person name="Grigoriev I.V."/>
        </authorList>
    </citation>
    <scope>NUCLEOTIDE SEQUENCE [LARGE SCALE GENOMIC DNA]</scope>
    <source>
        <strain evidence="5 6">S4</strain>
    </source>
</reference>
<evidence type="ECO:0000259" key="4">
    <source>
        <dbReference type="PROSITE" id="PS01031"/>
    </source>
</evidence>
<keyword evidence="6" id="KW-1185">Reference proteome</keyword>
<dbReference type="InterPro" id="IPR031107">
    <property type="entry name" value="Small_HSP"/>
</dbReference>
<dbReference type="Pfam" id="PF00011">
    <property type="entry name" value="HSP20"/>
    <property type="match status" value="1"/>
</dbReference>
<gene>
    <name evidence="5" type="ORF">BCR32DRAFT_294239</name>
</gene>
<evidence type="ECO:0000256" key="2">
    <source>
        <dbReference type="PROSITE-ProRule" id="PRU00285"/>
    </source>
</evidence>
<evidence type="ECO:0000256" key="1">
    <source>
        <dbReference type="ARBA" id="ARBA00023016"/>
    </source>
</evidence>
<feature type="domain" description="SHSP" evidence="4">
    <location>
        <begin position="49"/>
        <end position="163"/>
    </location>
</feature>
<evidence type="ECO:0000256" key="3">
    <source>
        <dbReference type="RuleBase" id="RU003616"/>
    </source>
</evidence>
<dbReference type="PROSITE" id="PS01031">
    <property type="entry name" value="SHSP"/>
    <property type="match status" value="1"/>
</dbReference>
<dbReference type="AlphaFoldDB" id="A0A1Y1X267"/>
<dbReference type="Proteomes" id="UP000193944">
    <property type="component" value="Unassembled WGS sequence"/>
</dbReference>
<keyword evidence="1" id="KW-0346">Stress response</keyword>
<dbReference type="SUPFAM" id="SSF49764">
    <property type="entry name" value="HSP20-like chaperones"/>
    <property type="match status" value="1"/>
</dbReference>
<evidence type="ECO:0000313" key="5">
    <source>
        <dbReference type="EMBL" id="ORX79792.1"/>
    </source>
</evidence>
<sequence length="163" mass="19028">MELLDYLNYPYTPSYYYPTGKSRQNSKVNNKNNATAKKQENVLFDKDVYKLVDFCPYVDLGEDENNFYIQIDLPGMTKEQINMELSEDRTLTISGERRNNYKTENGMKISKLDCQYGKFSRSFNIPETVNLDGIQAKMENGVLEVTIPKEEPLKNKRRTIQIQ</sequence>
<accession>A0A1Y1X267</accession>
<dbReference type="OrthoDB" id="1431247at2759"/>
<organism evidence="5 6">
    <name type="scientific">Anaeromyces robustus</name>
    <dbReference type="NCBI Taxonomy" id="1754192"/>
    <lineage>
        <taxon>Eukaryota</taxon>
        <taxon>Fungi</taxon>
        <taxon>Fungi incertae sedis</taxon>
        <taxon>Chytridiomycota</taxon>
        <taxon>Chytridiomycota incertae sedis</taxon>
        <taxon>Neocallimastigomycetes</taxon>
        <taxon>Neocallimastigales</taxon>
        <taxon>Neocallimastigaceae</taxon>
        <taxon>Anaeromyces</taxon>
    </lineage>
</organism>
<dbReference type="STRING" id="1754192.A0A1Y1X267"/>
<comment type="caution">
    <text evidence="5">The sequence shown here is derived from an EMBL/GenBank/DDBJ whole genome shotgun (WGS) entry which is preliminary data.</text>
</comment>
<proteinExistence type="inferred from homology"/>
<dbReference type="InterPro" id="IPR008978">
    <property type="entry name" value="HSP20-like_chaperone"/>
</dbReference>
<dbReference type="EMBL" id="MCFG01000164">
    <property type="protein sequence ID" value="ORX79792.1"/>
    <property type="molecule type" value="Genomic_DNA"/>
</dbReference>
<protein>
    <submittedName>
        <fullName evidence="5">HSP20-like chaperone</fullName>
    </submittedName>
</protein>